<dbReference type="PROSITE" id="PS50109">
    <property type="entry name" value="HIS_KIN"/>
    <property type="match status" value="1"/>
</dbReference>
<dbReference type="AlphaFoldDB" id="A0A934RZ95"/>
<dbReference type="Pfam" id="PF02895">
    <property type="entry name" value="H-kinase_dim"/>
    <property type="match status" value="1"/>
</dbReference>
<dbReference type="InterPro" id="IPR003594">
    <property type="entry name" value="HATPase_dom"/>
</dbReference>
<dbReference type="InterPro" id="IPR036061">
    <property type="entry name" value="CheW-like_dom_sf"/>
</dbReference>
<dbReference type="GO" id="GO:0006935">
    <property type="term" value="P:chemotaxis"/>
    <property type="evidence" value="ECO:0007669"/>
    <property type="project" value="InterPro"/>
</dbReference>
<evidence type="ECO:0000313" key="12">
    <source>
        <dbReference type="Proteomes" id="UP000617628"/>
    </source>
</evidence>
<dbReference type="InterPro" id="IPR037006">
    <property type="entry name" value="CheA-like_homodim_sf"/>
</dbReference>
<comment type="catalytic activity">
    <reaction evidence="1">
        <text>ATP + protein L-histidine = ADP + protein N-phospho-L-histidine.</text>
        <dbReference type="EC" id="2.7.13.3"/>
    </reaction>
</comment>
<dbReference type="SMART" id="SM01231">
    <property type="entry name" value="H-kinase_dim"/>
    <property type="match status" value="1"/>
</dbReference>
<keyword evidence="4" id="KW-0808">Transferase</keyword>
<dbReference type="Gene3D" id="2.40.50.180">
    <property type="entry name" value="CheA-289, Domain 4"/>
    <property type="match status" value="1"/>
</dbReference>
<dbReference type="SMART" id="SM00387">
    <property type="entry name" value="HATPase_c"/>
    <property type="match status" value="1"/>
</dbReference>
<dbReference type="Pfam" id="PF02518">
    <property type="entry name" value="HATPase_c"/>
    <property type="match status" value="1"/>
</dbReference>
<dbReference type="InterPro" id="IPR036890">
    <property type="entry name" value="HATPase_C_sf"/>
</dbReference>
<evidence type="ECO:0000256" key="1">
    <source>
        <dbReference type="ARBA" id="ARBA00000085"/>
    </source>
</evidence>
<proteinExistence type="predicted"/>
<dbReference type="CDD" id="cd00731">
    <property type="entry name" value="CheA_reg"/>
    <property type="match status" value="1"/>
</dbReference>
<dbReference type="CDD" id="cd16916">
    <property type="entry name" value="HATPase_CheA-like"/>
    <property type="match status" value="1"/>
</dbReference>
<evidence type="ECO:0000259" key="9">
    <source>
        <dbReference type="PROSITE" id="PS50851"/>
    </source>
</evidence>
<name>A0A934RZ95_9BACT</name>
<feature type="domain" description="HPt" evidence="10">
    <location>
        <begin position="7"/>
        <end position="110"/>
    </location>
</feature>
<dbReference type="CDD" id="cd00088">
    <property type="entry name" value="HPT"/>
    <property type="match status" value="1"/>
</dbReference>
<evidence type="ECO:0000259" key="10">
    <source>
        <dbReference type="PROSITE" id="PS50894"/>
    </source>
</evidence>
<feature type="domain" description="CheW-like" evidence="9">
    <location>
        <begin position="618"/>
        <end position="753"/>
    </location>
</feature>
<evidence type="ECO:0000256" key="5">
    <source>
        <dbReference type="ARBA" id="ARBA00022777"/>
    </source>
</evidence>
<dbReference type="InterPro" id="IPR051315">
    <property type="entry name" value="Bact_Chemotaxis_CheA"/>
</dbReference>
<dbReference type="EMBL" id="JAENIL010000028">
    <property type="protein sequence ID" value="MBK1878265.1"/>
    <property type="molecule type" value="Genomic_DNA"/>
</dbReference>
<dbReference type="InterPro" id="IPR036097">
    <property type="entry name" value="HisK_dim/P_sf"/>
</dbReference>
<evidence type="ECO:0000256" key="6">
    <source>
        <dbReference type="PROSITE-ProRule" id="PRU00110"/>
    </source>
</evidence>
<feature type="modified residue" description="Phosphohistidine" evidence="6">
    <location>
        <position position="53"/>
    </location>
</feature>
<keyword evidence="3 6" id="KW-0597">Phosphoprotein</keyword>
<dbReference type="FunFam" id="3.30.565.10:FF:000016">
    <property type="entry name" value="Chemotaxis protein CheA, putative"/>
    <property type="match status" value="1"/>
</dbReference>
<reference evidence="11" key="1">
    <citation type="submission" date="2021-01" db="EMBL/GenBank/DDBJ databases">
        <title>Modified the classification status of verrucomicrobia.</title>
        <authorList>
            <person name="Feng X."/>
        </authorList>
    </citation>
    <scope>NUCLEOTIDE SEQUENCE</scope>
    <source>
        <strain evidence="11">KCTC 13126</strain>
    </source>
</reference>
<gene>
    <name evidence="11" type="ORF">JIN87_15400</name>
</gene>
<dbReference type="Gene3D" id="1.20.120.160">
    <property type="entry name" value="HPT domain"/>
    <property type="match status" value="1"/>
</dbReference>
<dbReference type="SMART" id="SM00260">
    <property type="entry name" value="CheW"/>
    <property type="match status" value="2"/>
</dbReference>
<dbReference type="InterPro" id="IPR004105">
    <property type="entry name" value="CheA-like_dim"/>
</dbReference>
<dbReference type="EC" id="2.7.13.3" evidence="2"/>
<dbReference type="Gene3D" id="2.30.30.40">
    <property type="entry name" value="SH3 Domains"/>
    <property type="match status" value="1"/>
</dbReference>
<dbReference type="PROSITE" id="PS50851">
    <property type="entry name" value="CHEW"/>
    <property type="match status" value="2"/>
</dbReference>
<comment type="caution">
    <text evidence="11">The sequence shown here is derived from an EMBL/GenBank/DDBJ whole genome shotgun (WGS) entry which is preliminary data.</text>
</comment>
<dbReference type="PANTHER" id="PTHR43395">
    <property type="entry name" value="SENSOR HISTIDINE KINASE CHEA"/>
    <property type="match status" value="1"/>
</dbReference>
<dbReference type="SMART" id="SM00073">
    <property type="entry name" value="HPT"/>
    <property type="match status" value="1"/>
</dbReference>
<dbReference type="SUPFAM" id="SSF50341">
    <property type="entry name" value="CheW-like"/>
    <property type="match status" value="2"/>
</dbReference>
<dbReference type="PROSITE" id="PS50894">
    <property type="entry name" value="HPT"/>
    <property type="match status" value="1"/>
</dbReference>
<dbReference type="InterPro" id="IPR002545">
    <property type="entry name" value="CheW-lke_dom"/>
</dbReference>
<dbReference type="PANTHER" id="PTHR43395:SF1">
    <property type="entry name" value="CHEMOTAXIS PROTEIN CHEA"/>
    <property type="match status" value="1"/>
</dbReference>
<dbReference type="Proteomes" id="UP000617628">
    <property type="component" value="Unassembled WGS sequence"/>
</dbReference>
<dbReference type="GO" id="GO:0005737">
    <property type="term" value="C:cytoplasm"/>
    <property type="evidence" value="ECO:0007669"/>
    <property type="project" value="InterPro"/>
</dbReference>
<dbReference type="InterPro" id="IPR004358">
    <property type="entry name" value="Sig_transdc_His_kin-like_C"/>
</dbReference>
<sequence length="760" mass="83211">MSNSFSNDDLQTELIKDFIIESVEGLDLYDQKILDFENEADLGTMNVIFRVIHTIKGTAGCLALPKIESVSHAGENLLSMIREGEITPNKSMITTLLSLSDALRESIQILEQTGREGDQDFSDLLAQLDAHQKGEALPTPEPEPEEQAYGLFEDEEETPAEQADEAWGLFGDEEEETTPQAETESKEPATAQLPANTGTSLAESSIRIGVTQLDKVMNIVGELVLARNQIVLNTTNFDEAALLKASQRLNIITTELQENVMKTRMQPIGNVWAKFPRVVRDVSNELGKEVRLIMDGQDTELDRTVIEAIKDPLTHIVRNSIDHGIESPEQRLASHKPAEGLLSLRAYHEGGQIIIEIMDDGAGINVERVKDKAVSRGLITSAHAANLTEKEAINLVFQPGFSTAEKVSNVSGRGVGMDVVRTNIEKSGGTVDLSSEAGQGTTVKIKIPLTLAIIPALTVTTSGDRYAIPQVSLLELVRLEGEAAHSGIEELYGSPIYRLRGKLLPIIFLNEQLRTEALADEADDEDKVVNIVVLQADGRQFGLVVDEINDTEEIVVKPLSKQLKGIPCFAGATIMGDGKVALILDVMGIAQHSRVVSENADRTISSQEETETVQREDTETLLLFSIGSDNRIAIPLNQAARLEEFEVDTVEHSGRHQVVQYRGEILPLIEIADYVPTSQPQADKTSREKLQVIVYSTHTGTYGLIVDQIQDIVEQAISARRESRCETLAGSIVLQGHVTDLLDAEAIIERYESGAIPQTV</sequence>
<organism evidence="11 12">
    <name type="scientific">Pelagicoccus mobilis</name>
    <dbReference type="NCBI Taxonomy" id="415221"/>
    <lineage>
        <taxon>Bacteria</taxon>
        <taxon>Pseudomonadati</taxon>
        <taxon>Verrucomicrobiota</taxon>
        <taxon>Opitutia</taxon>
        <taxon>Puniceicoccales</taxon>
        <taxon>Pelagicoccaceae</taxon>
        <taxon>Pelagicoccus</taxon>
    </lineage>
</organism>
<dbReference type="InterPro" id="IPR005467">
    <property type="entry name" value="His_kinase_dom"/>
</dbReference>
<feature type="region of interest" description="Disordered" evidence="7">
    <location>
        <begin position="173"/>
        <end position="198"/>
    </location>
</feature>
<protein>
    <recommendedName>
        <fullName evidence="2">histidine kinase</fullName>
        <ecNumber evidence="2">2.7.13.3</ecNumber>
    </recommendedName>
</protein>
<dbReference type="Gene3D" id="3.30.565.10">
    <property type="entry name" value="Histidine kinase-like ATPase, C-terminal domain"/>
    <property type="match status" value="1"/>
</dbReference>
<evidence type="ECO:0000259" key="8">
    <source>
        <dbReference type="PROSITE" id="PS50109"/>
    </source>
</evidence>
<evidence type="ECO:0000313" key="11">
    <source>
        <dbReference type="EMBL" id="MBK1878265.1"/>
    </source>
</evidence>
<dbReference type="PRINTS" id="PR00344">
    <property type="entry name" value="BCTRLSENSOR"/>
</dbReference>
<feature type="domain" description="Histidine kinase" evidence="8">
    <location>
        <begin position="246"/>
        <end position="451"/>
    </location>
</feature>
<dbReference type="GO" id="GO:0000155">
    <property type="term" value="F:phosphorelay sensor kinase activity"/>
    <property type="evidence" value="ECO:0007669"/>
    <property type="project" value="InterPro"/>
</dbReference>
<feature type="domain" description="CheW-like" evidence="9">
    <location>
        <begin position="453"/>
        <end position="595"/>
    </location>
</feature>
<dbReference type="InterPro" id="IPR008207">
    <property type="entry name" value="Sig_transdc_His_kin_Hpt_dom"/>
</dbReference>
<evidence type="ECO:0000256" key="3">
    <source>
        <dbReference type="ARBA" id="ARBA00022553"/>
    </source>
</evidence>
<keyword evidence="5" id="KW-0418">Kinase</keyword>
<dbReference type="SUPFAM" id="SSF47226">
    <property type="entry name" value="Histidine-containing phosphotransfer domain, HPT domain"/>
    <property type="match status" value="1"/>
</dbReference>
<evidence type="ECO:0000256" key="2">
    <source>
        <dbReference type="ARBA" id="ARBA00012438"/>
    </source>
</evidence>
<dbReference type="SUPFAM" id="SSF55874">
    <property type="entry name" value="ATPase domain of HSP90 chaperone/DNA topoisomerase II/histidine kinase"/>
    <property type="match status" value="1"/>
</dbReference>
<dbReference type="InterPro" id="IPR036641">
    <property type="entry name" value="HPT_dom_sf"/>
</dbReference>
<keyword evidence="12" id="KW-1185">Reference proteome</keyword>
<dbReference type="RefSeq" id="WP_200356478.1">
    <property type="nucleotide sequence ID" value="NZ_JAENIL010000028.1"/>
</dbReference>
<evidence type="ECO:0000256" key="7">
    <source>
        <dbReference type="SAM" id="MobiDB-lite"/>
    </source>
</evidence>
<dbReference type="SUPFAM" id="SSF47384">
    <property type="entry name" value="Homodimeric domain of signal transducing histidine kinase"/>
    <property type="match status" value="1"/>
</dbReference>
<evidence type="ECO:0000256" key="4">
    <source>
        <dbReference type="ARBA" id="ARBA00022679"/>
    </source>
</evidence>
<dbReference type="Pfam" id="PF01584">
    <property type="entry name" value="CheW"/>
    <property type="match status" value="2"/>
</dbReference>
<accession>A0A934RZ95</accession>
<dbReference type="Pfam" id="PF01627">
    <property type="entry name" value="Hpt"/>
    <property type="match status" value="1"/>
</dbReference>
<dbReference type="Gene3D" id="1.10.287.560">
    <property type="entry name" value="Histidine kinase CheA-like, homodimeric domain"/>
    <property type="match status" value="1"/>
</dbReference>